<evidence type="ECO:0000259" key="1">
    <source>
        <dbReference type="Pfam" id="PF20247"/>
    </source>
</evidence>
<dbReference type="EMBL" id="JBHRXN010000004">
    <property type="protein sequence ID" value="MFC3530913.1"/>
    <property type="molecule type" value="Genomic_DNA"/>
</dbReference>
<keyword evidence="3" id="KW-1185">Reference proteome</keyword>
<comment type="caution">
    <text evidence="2">The sequence shown here is derived from an EMBL/GenBank/DDBJ whole genome shotgun (WGS) entry which is preliminary data.</text>
</comment>
<sequence>MLQSHFSAIEKTILAISEVASNTGHNLHRGTPREVFIKEFLENHLSEKLGIGSGEIIDADSKPREPRNQIDIVIYRKEYPRLTIGGGITAFLAESVVAIIEVKSVLNEAAIEQVVGAAKAVKKLNRSFETCFETGHEKPGILSYVIAYEGPASHETIADWLNRAHGSHQIVLPHLPANHNDCQRTAWPSIDGIFVLGRGFMQADTSAITYITDKTRMQHDSRQWVWCGSKDGNLLVLFMLLTQAASALEGRWLFGRPYIERFAVDDVSLVSNISSK</sequence>
<proteinExistence type="predicted"/>
<dbReference type="RefSeq" id="WP_386087778.1">
    <property type="nucleotide sequence ID" value="NZ_JBHRXN010000004.1"/>
</dbReference>
<dbReference type="CDD" id="cd21173">
    <property type="entry name" value="NucC-like"/>
    <property type="match status" value="1"/>
</dbReference>
<accession>A0ABV7RDF1</accession>
<organism evidence="2 3">
    <name type="scientific">Vogesella facilis</name>
    <dbReference type="NCBI Taxonomy" id="1655232"/>
    <lineage>
        <taxon>Bacteria</taxon>
        <taxon>Pseudomonadati</taxon>
        <taxon>Pseudomonadota</taxon>
        <taxon>Betaproteobacteria</taxon>
        <taxon>Neisseriales</taxon>
        <taxon>Chromobacteriaceae</taxon>
        <taxon>Vogesella</taxon>
    </lineage>
</organism>
<name>A0ABV7RDF1_9NEIS</name>
<reference evidence="3" key="1">
    <citation type="journal article" date="2019" name="Int. J. Syst. Evol. Microbiol.">
        <title>The Global Catalogue of Microorganisms (GCM) 10K type strain sequencing project: providing services to taxonomists for standard genome sequencing and annotation.</title>
        <authorList>
            <consortium name="The Broad Institute Genomics Platform"/>
            <consortium name="The Broad Institute Genome Sequencing Center for Infectious Disease"/>
            <person name="Wu L."/>
            <person name="Ma J."/>
        </authorList>
    </citation>
    <scope>NUCLEOTIDE SEQUENCE [LARGE SCALE GENOMIC DNA]</scope>
    <source>
        <strain evidence="3">KCTC 42742</strain>
    </source>
</reference>
<gene>
    <name evidence="2" type="ORF">ACFOLG_01825</name>
</gene>
<dbReference type="Proteomes" id="UP001595741">
    <property type="component" value="Unassembled WGS sequence"/>
</dbReference>
<evidence type="ECO:0000313" key="2">
    <source>
        <dbReference type="EMBL" id="MFC3530913.1"/>
    </source>
</evidence>
<protein>
    <submittedName>
        <fullName evidence="2">DUF6602 domain-containing protein</fullName>
    </submittedName>
</protein>
<evidence type="ECO:0000313" key="3">
    <source>
        <dbReference type="Proteomes" id="UP001595741"/>
    </source>
</evidence>
<dbReference type="InterPro" id="IPR046537">
    <property type="entry name" value="DUF6602"/>
</dbReference>
<feature type="domain" description="DUF6602" evidence="1">
    <location>
        <begin position="18"/>
        <end position="124"/>
    </location>
</feature>
<dbReference type="Pfam" id="PF20247">
    <property type="entry name" value="DUF6602"/>
    <property type="match status" value="1"/>
</dbReference>